<dbReference type="Pfam" id="PF02656">
    <property type="entry name" value="DUF202"/>
    <property type="match status" value="1"/>
</dbReference>
<evidence type="ECO:0000256" key="5">
    <source>
        <dbReference type="SAM" id="MobiDB-lite"/>
    </source>
</evidence>
<feature type="transmembrane region" description="Helical" evidence="6">
    <location>
        <begin position="128"/>
        <end position="144"/>
    </location>
</feature>
<keyword evidence="3 6" id="KW-1133">Transmembrane helix</keyword>
<feature type="domain" description="DUF202" evidence="7">
    <location>
        <begin position="89"/>
        <end position="151"/>
    </location>
</feature>
<evidence type="ECO:0000256" key="2">
    <source>
        <dbReference type="ARBA" id="ARBA00022692"/>
    </source>
</evidence>
<evidence type="ECO:0000256" key="1">
    <source>
        <dbReference type="ARBA" id="ARBA00004127"/>
    </source>
</evidence>
<protein>
    <recommendedName>
        <fullName evidence="7">DUF202 domain-containing protein</fullName>
    </recommendedName>
</protein>
<reference evidence="8 9" key="1">
    <citation type="submission" date="2014-04" db="EMBL/GenBank/DDBJ databases">
        <authorList>
            <consortium name="DOE Joint Genome Institute"/>
            <person name="Kuo A."/>
            <person name="Kohler A."/>
            <person name="Nagy L.G."/>
            <person name="Floudas D."/>
            <person name="Copeland A."/>
            <person name="Barry K.W."/>
            <person name="Cichocki N."/>
            <person name="Veneault-Fourrey C."/>
            <person name="LaButti K."/>
            <person name="Lindquist E.A."/>
            <person name="Lipzen A."/>
            <person name="Lundell T."/>
            <person name="Morin E."/>
            <person name="Murat C."/>
            <person name="Sun H."/>
            <person name="Tunlid A."/>
            <person name="Henrissat B."/>
            <person name="Grigoriev I.V."/>
            <person name="Hibbett D.S."/>
            <person name="Martin F."/>
            <person name="Nordberg H.P."/>
            <person name="Cantor M.N."/>
            <person name="Hua S.X."/>
        </authorList>
    </citation>
    <scope>NUCLEOTIDE SEQUENCE [LARGE SCALE GENOMIC DNA]</scope>
    <source>
        <strain evidence="8 9">Foug A</strain>
    </source>
</reference>
<dbReference type="AlphaFoldDB" id="A0A0C3ARS0"/>
<dbReference type="InterPro" id="IPR003807">
    <property type="entry name" value="DUF202"/>
</dbReference>
<dbReference type="PANTHER" id="PTHR46140">
    <property type="entry name" value="VACUOLAR TRANSPORTER CHAPERONE 1-RELATED"/>
    <property type="match status" value="1"/>
</dbReference>
<dbReference type="STRING" id="1036808.A0A0C3ARS0"/>
<evidence type="ECO:0000259" key="7">
    <source>
        <dbReference type="Pfam" id="PF02656"/>
    </source>
</evidence>
<dbReference type="InParanoid" id="A0A0C3ARS0"/>
<proteinExistence type="predicted"/>
<dbReference type="GO" id="GO:0000329">
    <property type="term" value="C:fungal-type vacuole membrane"/>
    <property type="evidence" value="ECO:0007669"/>
    <property type="project" value="TreeGrafter"/>
</dbReference>
<dbReference type="Proteomes" id="UP000053989">
    <property type="component" value="Unassembled WGS sequence"/>
</dbReference>
<evidence type="ECO:0000256" key="4">
    <source>
        <dbReference type="ARBA" id="ARBA00023136"/>
    </source>
</evidence>
<name>A0A0C3ARS0_9AGAM</name>
<sequence>MADTSESHDGTARPALSWATFFPFTSSALASLPSAQRPVRYTRQDDIPETDQEPDGQRPTVRDYHAINSVPPQMRIPKKLATSLKVEAKVWFANERTWISWLTVAILLGTLSLALFNASKEPIARNFAYTYAAISIGVVIYGFTLYQSRISMIRKRDPGHYDDIVGPVVVSALLFFAVLANFVIRVRDLRQQKVPIPGMDFLFPNSPSTTLT</sequence>
<dbReference type="GO" id="GO:0033254">
    <property type="term" value="C:vacuolar transporter chaperone complex"/>
    <property type="evidence" value="ECO:0007669"/>
    <property type="project" value="TreeGrafter"/>
</dbReference>
<evidence type="ECO:0000256" key="3">
    <source>
        <dbReference type="ARBA" id="ARBA00022989"/>
    </source>
</evidence>
<keyword evidence="4 6" id="KW-0472">Membrane</keyword>
<reference evidence="9" key="2">
    <citation type="submission" date="2015-01" db="EMBL/GenBank/DDBJ databases">
        <title>Evolutionary Origins and Diversification of the Mycorrhizal Mutualists.</title>
        <authorList>
            <consortium name="DOE Joint Genome Institute"/>
            <consortium name="Mycorrhizal Genomics Consortium"/>
            <person name="Kohler A."/>
            <person name="Kuo A."/>
            <person name="Nagy L.G."/>
            <person name="Floudas D."/>
            <person name="Copeland A."/>
            <person name="Barry K.W."/>
            <person name="Cichocki N."/>
            <person name="Veneault-Fourrey C."/>
            <person name="LaButti K."/>
            <person name="Lindquist E.A."/>
            <person name="Lipzen A."/>
            <person name="Lundell T."/>
            <person name="Morin E."/>
            <person name="Murat C."/>
            <person name="Riley R."/>
            <person name="Ohm R."/>
            <person name="Sun H."/>
            <person name="Tunlid A."/>
            <person name="Henrissat B."/>
            <person name="Grigoriev I.V."/>
            <person name="Hibbett D.S."/>
            <person name="Martin F."/>
        </authorList>
    </citation>
    <scope>NUCLEOTIDE SEQUENCE [LARGE SCALE GENOMIC DNA]</scope>
    <source>
        <strain evidence="9">Foug A</strain>
    </source>
</reference>
<comment type="subcellular location">
    <subcellularLocation>
        <location evidence="1">Endomembrane system</location>
        <topology evidence="1">Multi-pass membrane protein</topology>
    </subcellularLocation>
</comment>
<dbReference type="OrthoDB" id="2243669at2759"/>
<organism evidence="8 9">
    <name type="scientific">Scleroderma citrinum Foug A</name>
    <dbReference type="NCBI Taxonomy" id="1036808"/>
    <lineage>
        <taxon>Eukaryota</taxon>
        <taxon>Fungi</taxon>
        <taxon>Dikarya</taxon>
        <taxon>Basidiomycota</taxon>
        <taxon>Agaricomycotina</taxon>
        <taxon>Agaricomycetes</taxon>
        <taxon>Agaricomycetidae</taxon>
        <taxon>Boletales</taxon>
        <taxon>Sclerodermatineae</taxon>
        <taxon>Sclerodermataceae</taxon>
        <taxon>Scleroderma</taxon>
    </lineage>
</organism>
<evidence type="ECO:0000256" key="6">
    <source>
        <dbReference type="SAM" id="Phobius"/>
    </source>
</evidence>
<evidence type="ECO:0000313" key="9">
    <source>
        <dbReference type="Proteomes" id="UP000053989"/>
    </source>
</evidence>
<feature type="region of interest" description="Disordered" evidence="5">
    <location>
        <begin position="43"/>
        <end position="62"/>
    </location>
</feature>
<dbReference type="HOGENOM" id="CLU_079971_1_1_1"/>
<dbReference type="GO" id="GO:0012505">
    <property type="term" value="C:endomembrane system"/>
    <property type="evidence" value="ECO:0007669"/>
    <property type="project" value="UniProtKB-SubCell"/>
</dbReference>
<gene>
    <name evidence="8" type="ORF">SCLCIDRAFT_21126</name>
</gene>
<evidence type="ECO:0000313" key="8">
    <source>
        <dbReference type="EMBL" id="KIM67622.1"/>
    </source>
</evidence>
<accession>A0A0C3ARS0</accession>
<feature type="transmembrane region" description="Helical" evidence="6">
    <location>
        <begin position="164"/>
        <end position="184"/>
    </location>
</feature>
<keyword evidence="2 6" id="KW-0812">Transmembrane</keyword>
<dbReference type="InterPro" id="IPR051572">
    <property type="entry name" value="VTC_Complex_Subunit"/>
</dbReference>
<dbReference type="EMBL" id="KN822012">
    <property type="protein sequence ID" value="KIM67622.1"/>
    <property type="molecule type" value="Genomic_DNA"/>
</dbReference>
<keyword evidence="9" id="KW-1185">Reference proteome</keyword>
<dbReference type="PANTHER" id="PTHR46140:SF2">
    <property type="entry name" value="VACUOLAR TRANSPORTER CHAPERONE 3 COMPLEX SUBUNIT 3-RELATED"/>
    <property type="match status" value="1"/>
</dbReference>
<feature type="transmembrane region" description="Helical" evidence="6">
    <location>
        <begin position="98"/>
        <end position="116"/>
    </location>
</feature>